<protein>
    <submittedName>
        <fullName evidence="3">Proteinase inhibitor I4 serpin</fullName>
    </submittedName>
</protein>
<evidence type="ECO:0000259" key="2">
    <source>
        <dbReference type="SMART" id="SM00093"/>
    </source>
</evidence>
<dbReference type="InterPro" id="IPR023796">
    <property type="entry name" value="Serpin_dom"/>
</dbReference>
<dbReference type="InterPro" id="IPR036186">
    <property type="entry name" value="Serpin_sf"/>
</dbReference>
<dbReference type="Pfam" id="PF00079">
    <property type="entry name" value="Serpin"/>
    <property type="match status" value="1"/>
</dbReference>
<dbReference type="PANTHER" id="PTHR11461">
    <property type="entry name" value="SERINE PROTEASE INHIBITOR, SERPIN"/>
    <property type="match status" value="1"/>
</dbReference>
<dbReference type="SMART" id="SM00093">
    <property type="entry name" value="SERPIN"/>
    <property type="match status" value="1"/>
</dbReference>
<dbReference type="Proteomes" id="UP000238413">
    <property type="component" value="Chromosome"/>
</dbReference>
<keyword evidence="4" id="KW-1185">Reference proteome</keyword>
<dbReference type="PANTHER" id="PTHR11461:SF211">
    <property type="entry name" value="GH10112P-RELATED"/>
    <property type="match status" value="1"/>
</dbReference>
<sequence>MRAVNGLTARWAGTASGGTVFSATGVWPLLALLADAAGGAARTELAEAVGIAADEAAAAGRELLGALESMRGVDTALGLWTRRTLPVREDWAGGLPVDTFGVLSGDVTADKATLDAWAAQRTGGLIERMPAPLDEDTLLVLASALALRTRWLQPFEPGYLSATSGPWKDRHLAGLLRTTGLLDRIGVADTPAGAVTELKVLGTTGVDVHLLLGEERMSASQVLAAGVDVLARRHRAVPGEQLPYGEVGPGLNVRKVRCYSPTPPSLNVATVAFDFSAEHDLLQHPRLFGLDAARDDSRGHFPGISHHPLAVGSANQAATTAFTDKGFRAAAVTALSAIAGCAMPFERPAPRYVTTEIDAVFHRPFGFLAVHRTSRLVLAAGWVTEPEPFREDEEY</sequence>
<evidence type="ECO:0000313" key="4">
    <source>
        <dbReference type="Proteomes" id="UP000238413"/>
    </source>
</evidence>
<feature type="domain" description="Serpin" evidence="2">
    <location>
        <begin position="1"/>
        <end position="386"/>
    </location>
</feature>
<comment type="similarity">
    <text evidence="1">Belongs to the serpin family.</text>
</comment>
<reference evidence="3 4" key="1">
    <citation type="submission" date="2018-02" db="EMBL/GenBank/DDBJ databases">
        <title>Complete genome sequence of Streptomyces dengpaensis, the producer of angucyclines.</title>
        <authorList>
            <person name="Yumei L."/>
        </authorList>
    </citation>
    <scope>NUCLEOTIDE SEQUENCE [LARGE SCALE GENOMIC DNA]</scope>
    <source>
        <strain evidence="3 4">XZHG99</strain>
    </source>
</reference>
<proteinExistence type="inferred from homology"/>
<dbReference type="Gene3D" id="3.30.497.10">
    <property type="entry name" value="Antithrombin, subunit I, domain 2"/>
    <property type="match status" value="2"/>
</dbReference>
<organism evidence="3 4">
    <name type="scientific">Streptomyces dengpaensis</name>
    <dbReference type="NCBI Taxonomy" id="2049881"/>
    <lineage>
        <taxon>Bacteria</taxon>
        <taxon>Bacillati</taxon>
        <taxon>Actinomycetota</taxon>
        <taxon>Actinomycetes</taxon>
        <taxon>Kitasatosporales</taxon>
        <taxon>Streptomycetaceae</taxon>
        <taxon>Streptomyces</taxon>
    </lineage>
</organism>
<dbReference type="RefSeq" id="WP_099499658.1">
    <property type="nucleotide sequence ID" value="NZ_CP026652.1"/>
</dbReference>
<dbReference type="EMBL" id="CP026652">
    <property type="protein sequence ID" value="AVH56737.1"/>
    <property type="molecule type" value="Genomic_DNA"/>
</dbReference>
<dbReference type="InterPro" id="IPR042178">
    <property type="entry name" value="Serpin_sf_1"/>
</dbReference>
<evidence type="ECO:0000313" key="3">
    <source>
        <dbReference type="EMBL" id="AVH56737.1"/>
    </source>
</evidence>
<evidence type="ECO:0000256" key="1">
    <source>
        <dbReference type="RuleBase" id="RU000411"/>
    </source>
</evidence>
<dbReference type="SUPFAM" id="SSF56574">
    <property type="entry name" value="Serpins"/>
    <property type="match status" value="2"/>
</dbReference>
<gene>
    <name evidence="3" type="ORF">C4B68_14190</name>
</gene>
<dbReference type="InterPro" id="IPR000215">
    <property type="entry name" value="Serpin_fam"/>
</dbReference>
<accession>A0ABM6SQR9</accession>
<name>A0ABM6SQR9_9ACTN</name>